<dbReference type="KEGG" id="maqu:Maq22A_c04790"/>
<dbReference type="STRING" id="270351.Maq22A_c04790"/>
<accession>A0A0C6FH16</accession>
<reference evidence="1 2" key="1">
    <citation type="journal article" date="2015" name="Genome Announc.">
        <title>Complete Genome Sequence of Methylobacterium aquaticum Strain 22A, Isolated from Racomitrium japonicum Moss.</title>
        <authorList>
            <person name="Tani A."/>
            <person name="Ogura Y."/>
            <person name="Hayashi T."/>
            <person name="Kimbara K."/>
        </authorList>
    </citation>
    <scope>NUCLEOTIDE SEQUENCE [LARGE SCALE GENOMIC DNA]</scope>
    <source>
        <strain evidence="1 2">MA-22A</strain>
    </source>
</reference>
<organism evidence="1 2">
    <name type="scientific">Methylobacterium aquaticum</name>
    <dbReference type="NCBI Taxonomy" id="270351"/>
    <lineage>
        <taxon>Bacteria</taxon>
        <taxon>Pseudomonadati</taxon>
        <taxon>Pseudomonadota</taxon>
        <taxon>Alphaproteobacteria</taxon>
        <taxon>Hyphomicrobiales</taxon>
        <taxon>Methylobacteriaceae</taxon>
        <taxon>Methylobacterium</taxon>
    </lineage>
</organism>
<dbReference type="PATRIC" id="fig|270351.10.peg.923"/>
<dbReference type="AlphaFoldDB" id="A0A0C6FH16"/>
<evidence type="ECO:0000313" key="1">
    <source>
        <dbReference type="EMBL" id="BAQ44364.1"/>
    </source>
</evidence>
<sequence>MSIAVQQQLACLLVFGGPLVLALMLAVPHGLATIRAAQPTQPSRHLVAAVARHRRWR</sequence>
<protein>
    <submittedName>
        <fullName evidence="1">Uncharacterized protein</fullName>
    </submittedName>
</protein>
<dbReference type="RefSeq" id="WP_167543888.1">
    <property type="nucleotide sequence ID" value="NZ_AP014704.1"/>
</dbReference>
<gene>
    <name evidence="1" type="ORF">Maq22A_c04790</name>
</gene>
<proteinExistence type="predicted"/>
<evidence type="ECO:0000313" key="2">
    <source>
        <dbReference type="Proteomes" id="UP000061432"/>
    </source>
</evidence>
<dbReference type="Proteomes" id="UP000061432">
    <property type="component" value="Chromosome"/>
</dbReference>
<name>A0A0C6FH16_9HYPH</name>
<reference evidence="2" key="2">
    <citation type="submission" date="2015-01" db="EMBL/GenBank/DDBJ databases">
        <title>Complete genome sequence of Methylobacterium aquaticum strain 22A.</title>
        <authorList>
            <person name="Tani A."/>
            <person name="Ogura Y."/>
            <person name="Hayashi T."/>
        </authorList>
    </citation>
    <scope>NUCLEOTIDE SEQUENCE [LARGE SCALE GENOMIC DNA]</scope>
    <source>
        <strain evidence="2">MA-22A</strain>
    </source>
</reference>
<dbReference type="EMBL" id="AP014704">
    <property type="protein sequence ID" value="BAQ44364.1"/>
    <property type="molecule type" value="Genomic_DNA"/>
</dbReference>